<evidence type="ECO:0000313" key="2">
    <source>
        <dbReference type="EMBL" id="SMO72106.1"/>
    </source>
</evidence>
<dbReference type="RefSeq" id="WP_142718425.1">
    <property type="nucleotide sequence ID" value="NZ_FXTC01000005.1"/>
</dbReference>
<reference evidence="2 3" key="1">
    <citation type="submission" date="2017-05" db="EMBL/GenBank/DDBJ databases">
        <authorList>
            <person name="Varghese N."/>
            <person name="Submissions S."/>
        </authorList>
    </citation>
    <scope>NUCLEOTIDE SEQUENCE [LARGE SCALE GENOMIC DNA]</scope>
    <source>
        <strain evidence="2 3">DSM 29371</strain>
    </source>
</reference>
<sequence length="75" mass="8578">MKKLIPILSLVIGALCVQNCITRDEDIDTHNTSHNEISEQLIMRQDSAKLSEQIKDPQKDPPVRDGDNWRPNQII</sequence>
<evidence type="ECO:0000313" key="3">
    <source>
        <dbReference type="Proteomes" id="UP000316916"/>
    </source>
</evidence>
<protein>
    <submittedName>
        <fullName evidence="2">Uncharacterized protein</fullName>
    </submittedName>
</protein>
<proteinExistence type="predicted"/>
<gene>
    <name evidence="2" type="ORF">SAMN06265171_105205</name>
</gene>
<organism evidence="2 3">
    <name type="scientific">Chryseobacterium rhizoplanae</name>
    <dbReference type="NCBI Taxonomy" id="1609531"/>
    <lineage>
        <taxon>Bacteria</taxon>
        <taxon>Pseudomonadati</taxon>
        <taxon>Bacteroidota</taxon>
        <taxon>Flavobacteriia</taxon>
        <taxon>Flavobacteriales</taxon>
        <taxon>Weeksellaceae</taxon>
        <taxon>Chryseobacterium group</taxon>
        <taxon>Chryseobacterium</taxon>
    </lineage>
</organism>
<dbReference type="Proteomes" id="UP000316916">
    <property type="component" value="Unassembled WGS sequence"/>
</dbReference>
<dbReference type="AlphaFoldDB" id="A0A521DK90"/>
<feature type="region of interest" description="Disordered" evidence="1">
    <location>
        <begin position="51"/>
        <end position="75"/>
    </location>
</feature>
<feature type="compositionally biased region" description="Basic and acidic residues" evidence="1">
    <location>
        <begin position="51"/>
        <end position="68"/>
    </location>
</feature>
<name>A0A521DK90_9FLAO</name>
<dbReference type="EMBL" id="FXTC01000005">
    <property type="protein sequence ID" value="SMO72106.1"/>
    <property type="molecule type" value="Genomic_DNA"/>
</dbReference>
<evidence type="ECO:0000256" key="1">
    <source>
        <dbReference type="SAM" id="MobiDB-lite"/>
    </source>
</evidence>
<keyword evidence="3" id="KW-1185">Reference proteome</keyword>
<accession>A0A521DK90</accession>